<keyword evidence="2" id="KW-1185">Reference proteome</keyword>
<protein>
    <submittedName>
        <fullName evidence="1">Uncharacterized protein</fullName>
    </submittedName>
</protein>
<sequence>MNATSVGALLLCRAEPAAVRPSVALLRERFLLAAAGRGWSVLVPEDAPWLSGTEPVDRVLSGWATALAVATNSPALALWWDADRAGYTLAAGFRRPVGYVWLADGTPVGEDEAMQTFAARLALDPVLDVQALEPLTRADRDADARARLVGLIAVLARTGLDLPEGLAPGAPADRLRGAAHLVAGPGRAPDGAENAGTSENAGTAMSAETPENAEHGEAGGVAAQRPPKPPRPHVPAVVQIAAGLPLTLWGLARRSAGWTAAGAILLVHGILGLARERGAAP</sequence>
<evidence type="ECO:0000313" key="1">
    <source>
        <dbReference type="EMBL" id="MEJ8659687.1"/>
    </source>
</evidence>
<comment type="caution">
    <text evidence="1">The sequence shown here is derived from an EMBL/GenBank/DDBJ whole genome shotgun (WGS) entry which is preliminary data.</text>
</comment>
<accession>A0ACC6QPB7</accession>
<gene>
    <name evidence="1" type="ORF">WKI58_24710</name>
</gene>
<evidence type="ECO:0000313" key="2">
    <source>
        <dbReference type="Proteomes" id="UP001375539"/>
    </source>
</evidence>
<dbReference type="EMBL" id="JBBKAI010000002">
    <property type="protein sequence ID" value="MEJ8659687.1"/>
    <property type="molecule type" value="Genomic_DNA"/>
</dbReference>
<reference evidence="1" key="1">
    <citation type="submission" date="2024-03" db="EMBL/GenBank/DDBJ databases">
        <title>Novel Streptomyces species of biotechnological and ecological value are a feature of Machair soil.</title>
        <authorList>
            <person name="Prole J.R."/>
            <person name="Goodfellow M."/>
            <person name="Allenby N."/>
            <person name="Ward A.C."/>
        </authorList>
    </citation>
    <scope>NUCLEOTIDE SEQUENCE</scope>
    <source>
        <strain evidence="1">MS1.AVA.4</strain>
    </source>
</reference>
<organism evidence="1 2">
    <name type="scientific">Streptomyces pratisoli</name>
    <dbReference type="NCBI Taxonomy" id="3139917"/>
    <lineage>
        <taxon>Bacteria</taxon>
        <taxon>Bacillati</taxon>
        <taxon>Actinomycetota</taxon>
        <taxon>Actinomycetes</taxon>
        <taxon>Kitasatosporales</taxon>
        <taxon>Streptomycetaceae</taxon>
        <taxon>Streptomyces</taxon>
    </lineage>
</organism>
<dbReference type="Proteomes" id="UP001375539">
    <property type="component" value="Unassembled WGS sequence"/>
</dbReference>
<proteinExistence type="predicted"/>
<name>A0ACC6QPB7_9ACTN</name>